<comment type="caution">
    <text evidence="1">The sequence shown here is derived from an EMBL/GenBank/DDBJ whole genome shotgun (WGS) entry which is preliminary data.</text>
</comment>
<evidence type="ECO:0000313" key="1">
    <source>
        <dbReference type="EMBL" id="KYC64826.1"/>
    </source>
</evidence>
<protein>
    <submittedName>
        <fullName evidence="1">Uncharacterized protein</fullName>
    </submittedName>
</protein>
<evidence type="ECO:0000313" key="2">
    <source>
        <dbReference type="Proteomes" id="UP000075288"/>
    </source>
</evidence>
<proteinExistence type="predicted"/>
<sequence length="50" mass="5714">MEDACALMNKPFEKVGNTKAKAITKEITHLNPNLTILSPYEYMRLPYSNI</sequence>
<accession>A0A150K5U5</accession>
<dbReference type="PATRIC" id="fig|1398.26.peg.1690"/>
<reference evidence="1 2" key="1">
    <citation type="submission" date="2016-01" db="EMBL/GenBank/DDBJ databases">
        <title>Genome Sequences of Twelve Sporeforming Bacillus Species Isolated from Foods.</title>
        <authorList>
            <person name="Berendsen E.M."/>
            <person name="Wells-Bennik M.H."/>
            <person name="Krawcyk A.O."/>
            <person name="De Jong A."/>
            <person name="Holsappel S."/>
            <person name="Eijlander R.T."/>
            <person name="Kuipers O.P."/>
        </authorList>
    </citation>
    <scope>NUCLEOTIDE SEQUENCE [LARGE SCALE GENOMIC DNA]</scope>
    <source>
        <strain evidence="1 2">B4098</strain>
    </source>
</reference>
<name>A0A150K5U5_HEYCO</name>
<organism evidence="1 2">
    <name type="scientific">Heyndrickxia coagulans</name>
    <name type="common">Weizmannia coagulans</name>
    <dbReference type="NCBI Taxonomy" id="1398"/>
    <lineage>
        <taxon>Bacteria</taxon>
        <taxon>Bacillati</taxon>
        <taxon>Bacillota</taxon>
        <taxon>Bacilli</taxon>
        <taxon>Bacillales</taxon>
        <taxon>Bacillaceae</taxon>
        <taxon>Heyndrickxia</taxon>
    </lineage>
</organism>
<gene>
    <name evidence="1" type="ORF">B4098_0498</name>
</gene>
<dbReference type="Proteomes" id="UP000075288">
    <property type="component" value="Unassembled WGS sequence"/>
</dbReference>
<dbReference type="EMBL" id="LQYG01000023">
    <property type="protein sequence ID" value="KYC64826.1"/>
    <property type="molecule type" value="Genomic_DNA"/>
</dbReference>
<dbReference type="AlphaFoldDB" id="A0A150K5U5"/>